<feature type="region of interest" description="Disordered" evidence="1">
    <location>
        <begin position="25"/>
        <end position="59"/>
    </location>
</feature>
<protein>
    <recommendedName>
        <fullName evidence="5">Lipoprotein</fullName>
    </recommendedName>
</protein>
<dbReference type="EMBL" id="JALIEB010000003">
    <property type="protein sequence ID" value="MCV3271203.1"/>
    <property type="molecule type" value="Genomic_DNA"/>
</dbReference>
<organism evidence="3 4">
    <name type="scientific">Roseobacter sinensis</name>
    <dbReference type="NCBI Taxonomy" id="2931391"/>
    <lineage>
        <taxon>Bacteria</taxon>
        <taxon>Pseudomonadati</taxon>
        <taxon>Pseudomonadota</taxon>
        <taxon>Alphaproteobacteria</taxon>
        <taxon>Rhodobacterales</taxon>
        <taxon>Roseobacteraceae</taxon>
        <taxon>Roseobacter</taxon>
    </lineage>
</organism>
<sequence length="94" mass="10055">MRLAALCLPLIFCAACVQFPEVDDATDQTARDADYPDLIPLDGVPPPSTEAQTERDETQAALEARVSGLQARAAGLRGAVLSGDDRSRLDDKIE</sequence>
<gene>
    <name evidence="3" type="ORF">MUB52_07165</name>
</gene>
<evidence type="ECO:0000313" key="3">
    <source>
        <dbReference type="EMBL" id="MCV3271203.1"/>
    </source>
</evidence>
<evidence type="ECO:0008006" key="5">
    <source>
        <dbReference type="Google" id="ProtNLM"/>
    </source>
</evidence>
<reference evidence="3 4" key="1">
    <citation type="submission" date="2022-04" db="EMBL/GenBank/DDBJ databases">
        <title>Roseobacter sp. WL0113 is a bacterium isolated from neritic sediment.</title>
        <authorList>
            <person name="Wang L."/>
            <person name="He W."/>
            <person name="Zhang D.-F."/>
        </authorList>
    </citation>
    <scope>NUCLEOTIDE SEQUENCE [LARGE SCALE GENOMIC DNA]</scope>
    <source>
        <strain evidence="3 4">WL0113</strain>
    </source>
</reference>
<dbReference type="Proteomes" id="UP001208690">
    <property type="component" value="Unassembled WGS sequence"/>
</dbReference>
<keyword evidence="2" id="KW-0732">Signal</keyword>
<feature type="chain" id="PRO_5045878627" description="Lipoprotein" evidence="2">
    <location>
        <begin position="20"/>
        <end position="94"/>
    </location>
</feature>
<dbReference type="RefSeq" id="WP_263843515.1">
    <property type="nucleotide sequence ID" value="NZ_JALIEB010000003.1"/>
</dbReference>
<accession>A0ABT3BCA6</accession>
<evidence type="ECO:0000256" key="1">
    <source>
        <dbReference type="SAM" id="MobiDB-lite"/>
    </source>
</evidence>
<name>A0ABT3BCA6_9RHOB</name>
<proteinExistence type="predicted"/>
<evidence type="ECO:0000256" key="2">
    <source>
        <dbReference type="SAM" id="SignalP"/>
    </source>
</evidence>
<keyword evidence="4" id="KW-1185">Reference proteome</keyword>
<feature type="signal peptide" evidence="2">
    <location>
        <begin position="1"/>
        <end position="19"/>
    </location>
</feature>
<evidence type="ECO:0000313" key="4">
    <source>
        <dbReference type="Proteomes" id="UP001208690"/>
    </source>
</evidence>
<comment type="caution">
    <text evidence="3">The sequence shown here is derived from an EMBL/GenBank/DDBJ whole genome shotgun (WGS) entry which is preliminary data.</text>
</comment>